<evidence type="ECO:0000256" key="1">
    <source>
        <dbReference type="ARBA" id="ARBA00001947"/>
    </source>
</evidence>
<name>A0A382V5L3_9ZZZZ</name>
<dbReference type="EMBL" id="UINC01149360">
    <property type="protein sequence ID" value="SVD41784.1"/>
    <property type="molecule type" value="Genomic_DNA"/>
</dbReference>
<evidence type="ECO:0000259" key="5">
    <source>
        <dbReference type="Pfam" id="PF00962"/>
    </source>
</evidence>
<dbReference type="GO" id="GO:0046872">
    <property type="term" value="F:metal ion binding"/>
    <property type="evidence" value="ECO:0007669"/>
    <property type="project" value="UniProtKB-KW"/>
</dbReference>
<keyword evidence="4" id="KW-0862">Zinc</keyword>
<sequence length="208" mass="23285">LDAERDFGIVSRYLMNGIRHLGADSVQGTAEEVLNNPHPALVGFGLAGDELHFPPHLFTKTFDMLKQESFPVTVHAGEWDGPENIRNAIHLLHPTRLGHGVRSIEDVDLVKEIIEKNIVLETCPTSNIATKIYENYETHPVKKLHELGAKVTVNSDDPPFFNATIQGEYQVMADIGFSEKEILSITRNAIEFSFLDKDKKAEILTKLN</sequence>
<dbReference type="Gene3D" id="3.20.20.140">
    <property type="entry name" value="Metal-dependent hydrolases"/>
    <property type="match status" value="1"/>
</dbReference>
<dbReference type="PANTHER" id="PTHR43114:SF6">
    <property type="entry name" value="ADENINE DEAMINASE"/>
    <property type="match status" value="1"/>
</dbReference>
<dbReference type="Pfam" id="PF00962">
    <property type="entry name" value="A_deaminase"/>
    <property type="match status" value="1"/>
</dbReference>
<accession>A0A382V5L3</accession>
<organism evidence="6">
    <name type="scientific">marine metagenome</name>
    <dbReference type="NCBI Taxonomy" id="408172"/>
    <lineage>
        <taxon>unclassified sequences</taxon>
        <taxon>metagenomes</taxon>
        <taxon>ecological metagenomes</taxon>
    </lineage>
</organism>
<dbReference type="InterPro" id="IPR006330">
    <property type="entry name" value="Ado/ade_deaminase"/>
</dbReference>
<feature type="non-terminal residue" evidence="6">
    <location>
        <position position="1"/>
    </location>
</feature>
<dbReference type="AlphaFoldDB" id="A0A382V5L3"/>
<evidence type="ECO:0000256" key="2">
    <source>
        <dbReference type="ARBA" id="ARBA00022723"/>
    </source>
</evidence>
<dbReference type="InterPro" id="IPR032466">
    <property type="entry name" value="Metal_Hydrolase"/>
</dbReference>
<evidence type="ECO:0000313" key="6">
    <source>
        <dbReference type="EMBL" id="SVD41784.1"/>
    </source>
</evidence>
<keyword evidence="3" id="KW-0378">Hydrolase</keyword>
<dbReference type="GO" id="GO:0019239">
    <property type="term" value="F:deaminase activity"/>
    <property type="evidence" value="ECO:0007669"/>
    <property type="project" value="InterPro"/>
</dbReference>
<keyword evidence="2" id="KW-0479">Metal-binding</keyword>
<protein>
    <recommendedName>
        <fullName evidence="5">Adenosine deaminase domain-containing protein</fullName>
    </recommendedName>
</protein>
<dbReference type="SUPFAM" id="SSF51556">
    <property type="entry name" value="Metallo-dependent hydrolases"/>
    <property type="match status" value="1"/>
</dbReference>
<dbReference type="GO" id="GO:0016814">
    <property type="term" value="F:hydrolase activity, acting on carbon-nitrogen (but not peptide) bonds, in cyclic amidines"/>
    <property type="evidence" value="ECO:0007669"/>
    <property type="project" value="UniProtKB-ARBA"/>
</dbReference>
<reference evidence="6" key="1">
    <citation type="submission" date="2018-05" db="EMBL/GenBank/DDBJ databases">
        <authorList>
            <person name="Lanie J.A."/>
            <person name="Ng W.-L."/>
            <person name="Kazmierczak K.M."/>
            <person name="Andrzejewski T.M."/>
            <person name="Davidsen T.M."/>
            <person name="Wayne K.J."/>
            <person name="Tettelin H."/>
            <person name="Glass J.I."/>
            <person name="Rusch D."/>
            <person name="Podicherti R."/>
            <person name="Tsui H.-C.T."/>
            <person name="Winkler M.E."/>
        </authorList>
    </citation>
    <scope>NUCLEOTIDE SEQUENCE</scope>
</reference>
<evidence type="ECO:0000256" key="4">
    <source>
        <dbReference type="ARBA" id="ARBA00022833"/>
    </source>
</evidence>
<feature type="domain" description="Adenosine deaminase" evidence="5">
    <location>
        <begin position="2"/>
        <end position="207"/>
    </location>
</feature>
<gene>
    <name evidence="6" type="ORF">METZ01_LOCUS394638</name>
</gene>
<proteinExistence type="predicted"/>
<dbReference type="InterPro" id="IPR001365">
    <property type="entry name" value="A_deaminase_dom"/>
</dbReference>
<comment type="cofactor">
    <cofactor evidence="1">
        <name>Zn(2+)</name>
        <dbReference type="ChEBI" id="CHEBI:29105"/>
    </cofactor>
</comment>
<dbReference type="PANTHER" id="PTHR43114">
    <property type="entry name" value="ADENINE DEAMINASE"/>
    <property type="match status" value="1"/>
</dbReference>
<evidence type="ECO:0000256" key="3">
    <source>
        <dbReference type="ARBA" id="ARBA00022801"/>
    </source>
</evidence>